<proteinExistence type="inferred from homology"/>
<sequence>MTSSSIIMGLETSFCKDLASTLDKLYEERITIIAVPLFHPRFRRDTSGVSDARDGPQTRSDLVLDSRGWTSSVIGNLSKWIDFDSSCDRVRLTAEQVFKQELAWASHLSLSAVMTPALHPSRSNANYARLLNQAASQASYMQFWVHVPMYNPMQFTDQGSDAWKTWNALRTMCEFNPKIGIALEVTADLPDRSVLDRWLGEPIAAVLIPTEIFLTNKSGYPTLSKQHQRFFLQLFQHTKIRYLLKGRPYHHERYLPYTQYMDHLWSTRASCPDAKAAFEAPYLDFLQAPLQPLMDNLESQTYETFEQDPVKYERYEVAITQALSVTPEEKESVVMVVGAGRGPIVRCALRAAKKAARTIRMYAVEKNPNAVITLRNLKVSEKWDNVTIVSSDMRVWKAPELADIMVSELLGSFGDNELSPECLDGAQSFLREGGVSIPARYTSFVSPISTSKLWNEVKSMEPASGLLKSFETPYVVRLHQIFSFDRPQPCFSFDHPNRDAVIDNKRYTQMTFEAIEDGVLHGLAGYFDSVLYGDTCISINPETLDLSPGMFSWFPIFFPLRSPLQVRQYDKIEVCFWRQVGGGKVWYEWAVAVNDTWSPIHNPNGRSYWIGL</sequence>
<dbReference type="Gene3D" id="2.70.160.11">
    <property type="entry name" value="Hnrnp arginine n-methyltransferase1"/>
    <property type="match status" value="1"/>
</dbReference>
<dbReference type="InterPro" id="IPR035247">
    <property type="entry name" value="PRMT5_TIM"/>
</dbReference>
<evidence type="ECO:0000256" key="3">
    <source>
        <dbReference type="ARBA" id="ARBA00022691"/>
    </source>
</evidence>
<evidence type="ECO:0000313" key="11">
    <source>
        <dbReference type="EMBL" id="KAF0690085.1"/>
    </source>
</evidence>
<keyword evidence="2 4" id="KW-0808">Transferase</keyword>
<reference evidence="12 13" key="1">
    <citation type="submission" date="2019-03" db="EMBL/GenBank/DDBJ databases">
        <authorList>
            <person name="Gaulin E."/>
            <person name="Dumas B."/>
        </authorList>
    </citation>
    <scope>NUCLEOTIDE SEQUENCE [LARGE SCALE GENOMIC DNA]</scope>
    <source>
        <strain evidence="12">CBS 568.67</strain>
    </source>
</reference>
<feature type="domain" description="PRMT5 TIM barrel" evidence="9">
    <location>
        <begin position="32"/>
        <end position="265"/>
    </location>
</feature>
<feature type="domain" description="PRMT5 arginine-N-methyltransferase" evidence="8">
    <location>
        <begin position="275"/>
        <end position="437"/>
    </location>
</feature>
<dbReference type="OrthoDB" id="1368803at2759"/>
<evidence type="ECO:0000256" key="4">
    <source>
        <dbReference type="PIRNR" id="PIRNR015894"/>
    </source>
</evidence>
<organism evidence="12 13">
    <name type="scientific">Aphanomyces stellatus</name>
    <dbReference type="NCBI Taxonomy" id="120398"/>
    <lineage>
        <taxon>Eukaryota</taxon>
        <taxon>Sar</taxon>
        <taxon>Stramenopiles</taxon>
        <taxon>Oomycota</taxon>
        <taxon>Saprolegniomycetes</taxon>
        <taxon>Saprolegniales</taxon>
        <taxon>Verrucalvaceae</taxon>
        <taxon>Aphanomyces</taxon>
    </lineage>
</organism>
<dbReference type="PANTHER" id="PTHR10738:SF0">
    <property type="entry name" value="PROTEIN ARGININE N-METHYLTRANSFERASE 5"/>
    <property type="match status" value="1"/>
</dbReference>
<dbReference type="PIRSF" id="PIRSF015894">
    <property type="entry name" value="Skb1_MeTrfase"/>
    <property type="match status" value="1"/>
</dbReference>
<evidence type="ECO:0000256" key="6">
    <source>
        <dbReference type="PIRSR" id="PIRSR015894-2"/>
    </source>
</evidence>
<dbReference type="GO" id="GO:0016274">
    <property type="term" value="F:protein-arginine N-methyltransferase activity"/>
    <property type="evidence" value="ECO:0007669"/>
    <property type="project" value="InterPro"/>
</dbReference>
<feature type="site" description="Critical for specifying symmetric addition of methyl groups" evidence="7">
    <location>
        <position position="305"/>
    </location>
</feature>
<dbReference type="InterPro" id="IPR035075">
    <property type="entry name" value="PRMT5"/>
</dbReference>
<protein>
    <recommendedName>
        <fullName evidence="4">Protein arginine N-methyltransferase</fullName>
    </recommendedName>
</protein>
<feature type="domain" description="PRMT5 oligomerisation" evidence="10">
    <location>
        <begin position="440"/>
        <end position="610"/>
    </location>
</feature>
<accession>A0A485LAI9</accession>
<dbReference type="Gene3D" id="3.40.50.150">
    <property type="entry name" value="Vaccinia Virus protein VP39"/>
    <property type="match status" value="1"/>
</dbReference>
<dbReference type="InterPro" id="IPR035248">
    <property type="entry name" value="PRMT5_C"/>
</dbReference>
<dbReference type="SUPFAM" id="SSF53335">
    <property type="entry name" value="S-adenosyl-L-methionine-dependent methyltransferases"/>
    <property type="match status" value="1"/>
</dbReference>
<dbReference type="PANTHER" id="PTHR10738">
    <property type="entry name" value="PROTEIN ARGININE N-METHYLTRANSFERASE 5"/>
    <property type="match status" value="1"/>
</dbReference>
<comment type="similarity">
    <text evidence="4">Belongs to the class I-like SAM-binding methyltransferase superfamily.</text>
</comment>
<evidence type="ECO:0000256" key="7">
    <source>
        <dbReference type="PIRSR" id="PIRSR015894-3"/>
    </source>
</evidence>
<evidence type="ECO:0000256" key="2">
    <source>
        <dbReference type="ARBA" id="ARBA00022679"/>
    </source>
</evidence>
<dbReference type="Gene3D" id="3.20.20.150">
    <property type="entry name" value="Divalent-metal-dependent TIM barrel enzymes"/>
    <property type="match status" value="1"/>
</dbReference>
<gene>
    <name evidence="12" type="primary">Aste57867_18479</name>
    <name evidence="11" type="ORF">As57867_018417</name>
    <name evidence="12" type="ORF">ASTE57867_18479</name>
</gene>
<dbReference type="FunFam" id="2.70.160.11:FF:000003">
    <property type="entry name" value="Protein arginine N-methyltransferase 5"/>
    <property type="match status" value="1"/>
</dbReference>
<keyword evidence="3 4" id="KW-0949">S-adenosyl-L-methionine</keyword>
<feature type="binding site" evidence="6">
    <location>
        <position position="302"/>
    </location>
    <ligand>
        <name>S-adenosyl-L-methionine</name>
        <dbReference type="ChEBI" id="CHEBI:59789"/>
    </ligand>
</feature>
<feature type="binding site" evidence="6">
    <location>
        <begin position="392"/>
        <end position="393"/>
    </location>
    <ligand>
        <name>S-adenosyl-L-methionine</name>
        <dbReference type="ChEBI" id="CHEBI:59789"/>
    </ligand>
</feature>
<feature type="binding site" evidence="6">
    <location>
        <position position="365"/>
    </location>
    <ligand>
        <name>S-adenosyl-L-methionine</name>
        <dbReference type="ChEBI" id="CHEBI:59789"/>
    </ligand>
</feature>
<evidence type="ECO:0000259" key="9">
    <source>
        <dbReference type="Pfam" id="PF17285"/>
    </source>
</evidence>
<feature type="active site" description="Proton donor/acceptor" evidence="5">
    <location>
        <position position="408"/>
    </location>
</feature>
<evidence type="ECO:0000313" key="13">
    <source>
        <dbReference type="Proteomes" id="UP000332933"/>
    </source>
</evidence>
<dbReference type="GO" id="GO:0006355">
    <property type="term" value="P:regulation of DNA-templated transcription"/>
    <property type="evidence" value="ECO:0007669"/>
    <property type="project" value="TreeGrafter"/>
</dbReference>
<dbReference type="EMBL" id="CAADRA010006414">
    <property type="protein sequence ID" value="VFT95215.1"/>
    <property type="molecule type" value="Genomic_DNA"/>
</dbReference>
<keyword evidence="13" id="KW-1185">Reference proteome</keyword>
<feature type="binding site" evidence="6">
    <location>
        <begin position="311"/>
        <end position="312"/>
    </location>
    <ligand>
        <name>S-adenosyl-L-methionine</name>
        <dbReference type="ChEBI" id="CHEBI:59789"/>
    </ligand>
</feature>
<evidence type="ECO:0000313" key="12">
    <source>
        <dbReference type="EMBL" id="VFT95215.1"/>
    </source>
</evidence>
<dbReference type="PROSITE" id="PS51678">
    <property type="entry name" value="SAM_MT_PRMT"/>
    <property type="match status" value="1"/>
</dbReference>
<feature type="active site" description="Proton donor/acceptor" evidence="5">
    <location>
        <position position="417"/>
    </location>
</feature>
<dbReference type="InterPro" id="IPR029063">
    <property type="entry name" value="SAM-dependent_MTases_sf"/>
</dbReference>
<keyword evidence="1 4" id="KW-0489">Methyltransferase</keyword>
<dbReference type="GO" id="GO:0032259">
    <property type="term" value="P:methylation"/>
    <property type="evidence" value="ECO:0007669"/>
    <property type="project" value="UniProtKB-KW"/>
</dbReference>
<dbReference type="InterPro" id="IPR007857">
    <property type="entry name" value="Arg_MeTrfase_PRMT5"/>
</dbReference>
<dbReference type="GO" id="GO:0005634">
    <property type="term" value="C:nucleus"/>
    <property type="evidence" value="ECO:0007669"/>
    <property type="project" value="TreeGrafter"/>
</dbReference>
<dbReference type="EMBL" id="VJMH01006393">
    <property type="protein sequence ID" value="KAF0690085.1"/>
    <property type="molecule type" value="Genomic_DNA"/>
</dbReference>
<dbReference type="Proteomes" id="UP000332933">
    <property type="component" value="Unassembled WGS sequence"/>
</dbReference>
<name>A0A485LAI9_9STRA</name>
<dbReference type="InterPro" id="IPR025799">
    <property type="entry name" value="Arg_MeTrfase"/>
</dbReference>
<dbReference type="Pfam" id="PF17285">
    <property type="entry name" value="PRMT5_TIM"/>
    <property type="match status" value="1"/>
</dbReference>
<dbReference type="GO" id="GO:0005829">
    <property type="term" value="C:cytosol"/>
    <property type="evidence" value="ECO:0007669"/>
    <property type="project" value="TreeGrafter"/>
</dbReference>
<dbReference type="Pfam" id="PF05185">
    <property type="entry name" value="PRMT5"/>
    <property type="match status" value="1"/>
</dbReference>
<evidence type="ECO:0000256" key="5">
    <source>
        <dbReference type="PIRSR" id="PIRSR015894-1"/>
    </source>
</evidence>
<dbReference type="AlphaFoldDB" id="A0A485LAI9"/>
<evidence type="ECO:0000259" key="10">
    <source>
        <dbReference type="Pfam" id="PF17286"/>
    </source>
</evidence>
<evidence type="ECO:0000259" key="8">
    <source>
        <dbReference type="Pfam" id="PF05185"/>
    </source>
</evidence>
<dbReference type="FunFam" id="3.20.20.150:FF:000008">
    <property type="entry name" value="Protein arginine N-methyltransferase 5"/>
    <property type="match status" value="1"/>
</dbReference>
<evidence type="ECO:0000256" key="1">
    <source>
        <dbReference type="ARBA" id="ARBA00022603"/>
    </source>
</evidence>
<reference evidence="11" key="2">
    <citation type="submission" date="2019-06" db="EMBL/GenBank/DDBJ databases">
        <title>Genomics analysis of Aphanomyces spp. identifies a new class of oomycete effector associated with host adaptation.</title>
        <authorList>
            <person name="Gaulin E."/>
        </authorList>
    </citation>
    <scope>NUCLEOTIDE SEQUENCE</scope>
    <source>
        <strain evidence="11">CBS 578.67</strain>
    </source>
</reference>
<dbReference type="Pfam" id="PF17286">
    <property type="entry name" value="PRMT5_C"/>
    <property type="match status" value="1"/>
</dbReference>